<gene>
    <name evidence="2" type="ORF">GCM10023321_35310</name>
</gene>
<accession>A0ABP9Q5R7</accession>
<protein>
    <recommendedName>
        <fullName evidence="4">PIN domain-containing protein</fullName>
    </recommendedName>
</protein>
<proteinExistence type="predicted"/>
<sequence length="109" mass="11644">MNRRRGLLGVDPAARPVSNRTDTGRRIPALDLPGPRLVLESDAADDLPSRLAGLGIAGGATYDALIALTARHAGAELVTLDKRAHDTYRRRGTATRLIGPALTRPREEA</sequence>
<dbReference type="Proteomes" id="UP001428817">
    <property type="component" value="Unassembled WGS sequence"/>
</dbReference>
<organism evidence="2 3">
    <name type="scientific">Pseudonocardia eucalypti</name>
    <dbReference type="NCBI Taxonomy" id="648755"/>
    <lineage>
        <taxon>Bacteria</taxon>
        <taxon>Bacillati</taxon>
        <taxon>Actinomycetota</taxon>
        <taxon>Actinomycetes</taxon>
        <taxon>Pseudonocardiales</taxon>
        <taxon>Pseudonocardiaceae</taxon>
        <taxon>Pseudonocardia</taxon>
    </lineage>
</organism>
<keyword evidence="3" id="KW-1185">Reference proteome</keyword>
<comment type="caution">
    <text evidence="2">The sequence shown here is derived from an EMBL/GenBank/DDBJ whole genome shotgun (WGS) entry which is preliminary data.</text>
</comment>
<dbReference type="InterPro" id="IPR029060">
    <property type="entry name" value="PIN-like_dom_sf"/>
</dbReference>
<reference evidence="3" key="1">
    <citation type="journal article" date="2019" name="Int. J. Syst. Evol. Microbiol.">
        <title>The Global Catalogue of Microorganisms (GCM) 10K type strain sequencing project: providing services to taxonomists for standard genome sequencing and annotation.</title>
        <authorList>
            <consortium name="The Broad Institute Genomics Platform"/>
            <consortium name="The Broad Institute Genome Sequencing Center for Infectious Disease"/>
            <person name="Wu L."/>
            <person name="Ma J."/>
        </authorList>
    </citation>
    <scope>NUCLEOTIDE SEQUENCE [LARGE SCALE GENOMIC DNA]</scope>
    <source>
        <strain evidence="3">JCM 18303</strain>
    </source>
</reference>
<evidence type="ECO:0000256" key="1">
    <source>
        <dbReference type="SAM" id="MobiDB-lite"/>
    </source>
</evidence>
<dbReference type="EMBL" id="BAABJP010000015">
    <property type="protein sequence ID" value="GAA5157281.1"/>
    <property type="molecule type" value="Genomic_DNA"/>
</dbReference>
<evidence type="ECO:0008006" key="4">
    <source>
        <dbReference type="Google" id="ProtNLM"/>
    </source>
</evidence>
<evidence type="ECO:0000313" key="3">
    <source>
        <dbReference type="Proteomes" id="UP001428817"/>
    </source>
</evidence>
<dbReference type="SUPFAM" id="SSF88723">
    <property type="entry name" value="PIN domain-like"/>
    <property type="match status" value="1"/>
</dbReference>
<feature type="region of interest" description="Disordered" evidence="1">
    <location>
        <begin position="1"/>
        <end position="29"/>
    </location>
</feature>
<name>A0ABP9Q5R7_9PSEU</name>
<evidence type="ECO:0000313" key="2">
    <source>
        <dbReference type="EMBL" id="GAA5157281.1"/>
    </source>
</evidence>